<dbReference type="KEGG" id="amur:ADH66_11840"/>
<dbReference type="EMBL" id="CP065321">
    <property type="protein sequence ID" value="QQR30555.1"/>
    <property type="molecule type" value="Genomic_DNA"/>
</dbReference>
<evidence type="ECO:0000313" key="3">
    <source>
        <dbReference type="EMBL" id="QQR30555.1"/>
    </source>
</evidence>
<evidence type="ECO:0000259" key="1">
    <source>
        <dbReference type="Pfam" id="PF00239"/>
    </source>
</evidence>
<dbReference type="SUPFAM" id="SSF53041">
    <property type="entry name" value="Resolvase-like"/>
    <property type="match status" value="1"/>
</dbReference>
<keyword evidence="4" id="KW-1185">Reference proteome</keyword>
<name>A0A1Z2XS56_9FIRM</name>
<dbReference type="InterPro" id="IPR006119">
    <property type="entry name" value="Resolv_N"/>
</dbReference>
<evidence type="ECO:0000313" key="2">
    <source>
        <dbReference type="EMBL" id="ASB41287.1"/>
    </source>
</evidence>
<protein>
    <submittedName>
        <fullName evidence="3">Recombinase family protein</fullName>
    </submittedName>
</protein>
<proteinExistence type="predicted"/>
<accession>A0A1Z2XS56</accession>
<reference evidence="2" key="1">
    <citation type="journal article" date="2017" name="Genome Announc.">
        <title>High-Quality Whole-Genome Sequences of the Oligo-Mouse-Microbiota Bacterial Community.</title>
        <authorList>
            <person name="Garzetti D."/>
            <person name="Brugiroux S."/>
            <person name="Bunk B."/>
            <person name="Pukall R."/>
            <person name="McCoy K.D."/>
            <person name="Macpherson A.J."/>
            <person name="Stecher B."/>
        </authorList>
    </citation>
    <scope>NUCLEOTIDE SEQUENCE</scope>
    <source>
        <strain evidence="2">KB18</strain>
    </source>
</reference>
<dbReference type="Proteomes" id="UP000196710">
    <property type="component" value="Chromosome"/>
</dbReference>
<organism evidence="3 5">
    <name type="scientific">Acutalibacter muris</name>
    <dbReference type="NCBI Taxonomy" id="1796620"/>
    <lineage>
        <taxon>Bacteria</taxon>
        <taxon>Bacillati</taxon>
        <taxon>Bacillota</taxon>
        <taxon>Clostridia</taxon>
        <taxon>Eubacteriales</taxon>
        <taxon>Acutalibacteraceae</taxon>
        <taxon>Acutalibacter</taxon>
    </lineage>
</organism>
<gene>
    <name evidence="2" type="ORF">ADH66_11840</name>
    <name evidence="3" type="ORF">I5Q82_02155</name>
</gene>
<dbReference type="GO" id="GO:0000150">
    <property type="term" value="F:DNA strand exchange activity"/>
    <property type="evidence" value="ECO:0007669"/>
    <property type="project" value="InterPro"/>
</dbReference>
<dbReference type="EMBL" id="CP021422">
    <property type="protein sequence ID" value="ASB41287.1"/>
    <property type="molecule type" value="Genomic_DNA"/>
</dbReference>
<dbReference type="Pfam" id="PF00239">
    <property type="entry name" value="Resolvase"/>
    <property type="match status" value="1"/>
</dbReference>
<evidence type="ECO:0000313" key="5">
    <source>
        <dbReference type="Proteomes" id="UP000596035"/>
    </source>
</evidence>
<sequence>MRAWLYCRVTNGWDADSRDHLALQKAELERFCAEQGLTVAGATMVTGSGKKELQELVRSGVDQDAYDVLVGVSATRFGGDILSLLQMGKALAEQGKGLCMVRENISTHPDIVLQSVSEPSESQEMRGLSL</sequence>
<reference evidence="3 5" key="3">
    <citation type="submission" date="2020-11" db="EMBL/GenBank/DDBJ databases">
        <title>Closed and high quality bacterial genomes of the OMM12 community.</title>
        <authorList>
            <person name="Marbouty M."/>
            <person name="Lamy-Besnier Q."/>
            <person name="Debarbieux L."/>
            <person name="Koszul R."/>
        </authorList>
    </citation>
    <scope>NUCLEOTIDE SEQUENCE [LARGE SCALE GENOMIC DNA]</scope>
    <source>
        <strain evidence="3 5">KB18</strain>
    </source>
</reference>
<dbReference type="RefSeq" id="WP_066540493.1">
    <property type="nucleotide sequence ID" value="NZ_CAQHGX010000012.1"/>
</dbReference>
<feature type="domain" description="Resolvase/invertase-type recombinase catalytic" evidence="1">
    <location>
        <begin position="5"/>
        <end position="108"/>
    </location>
</feature>
<dbReference type="GO" id="GO:0003677">
    <property type="term" value="F:DNA binding"/>
    <property type="evidence" value="ECO:0007669"/>
    <property type="project" value="InterPro"/>
</dbReference>
<dbReference type="Gene3D" id="3.40.50.1390">
    <property type="entry name" value="Resolvase, N-terminal catalytic domain"/>
    <property type="match status" value="1"/>
</dbReference>
<dbReference type="Proteomes" id="UP000596035">
    <property type="component" value="Chromosome"/>
</dbReference>
<evidence type="ECO:0000313" key="4">
    <source>
        <dbReference type="Proteomes" id="UP000196710"/>
    </source>
</evidence>
<reference evidence="4" key="2">
    <citation type="submission" date="2017-05" db="EMBL/GenBank/DDBJ databases">
        <title>Improved OligoMM genomes.</title>
        <authorList>
            <person name="Garzetti D."/>
        </authorList>
    </citation>
    <scope>NUCLEOTIDE SEQUENCE [LARGE SCALE GENOMIC DNA]</scope>
    <source>
        <strain evidence="4">KB18</strain>
    </source>
</reference>
<dbReference type="InterPro" id="IPR036162">
    <property type="entry name" value="Resolvase-like_N_sf"/>
</dbReference>
<dbReference type="AlphaFoldDB" id="A0A1Z2XS56"/>